<proteinExistence type="predicted"/>
<keyword evidence="1" id="KW-0812">Transmembrane</keyword>
<evidence type="ECO:0000313" key="3">
    <source>
        <dbReference type="Proteomes" id="UP000622552"/>
    </source>
</evidence>
<sequence length="53" mass="5407">MAKQDAWESTTDPTVADGAVRGGRGKKIALLVGGLALVGAGLALTKSRRSRKA</sequence>
<accession>A0A8J7GII9</accession>
<keyword evidence="3" id="KW-1185">Reference proteome</keyword>
<keyword evidence="1" id="KW-1133">Transmembrane helix</keyword>
<name>A0A8J7GII9_9ACTN</name>
<evidence type="ECO:0000256" key="1">
    <source>
        <dbReference type="SAM" id="Phobius"/>
    </source>
</evidence>
<gene>
    <name evidence="2" type="ORF">IW245_006063</name>
</gene>
<dbReference type="AlphaFoldDB" id="A0A8J7GII9"/>
<evidence type="ECO:0000313" key="2">
    <source>
        <dbReference type="EMBL" id="MBG6139869.1"/>
    </source>
</evidence>
<dbReference type="EMBL" id="JADOUF010000001">
    <property type="protein sequence ID" value="MBG6139869.1"/>
    <property type="molecule type" value="Genomic_DNA"/>
</dbReference>
<organism evidence="2 3">
    <name type="scientific">Longispora fulva</name>
    <dbReference type="NCBI Taxonomy" id="619741"/>
    <lineage>
        <taxon>Bacteria</taxon>
        <taxon>Bacillati</taxon>
        <taxon>Actinomycetota</taxon>
        <taxon>Actinomycetes</taxon>
        <taxon>Micromonosporales</taxon>
        <taxon>Micromonosporaceae</taxon>
        <taxon>Longispora</taxon>
    </lineage>
</organism>
<protein>
    <submittedName>
        <fullName evidence="2">Uncharacterized protein</fullName>
    </submittedName>
</protein>
<reference evidence="2" key="1">
    <citation type="submission" date="2020-11" db="EMBL/GenBank/DDBJ databases">
        <title>Sequencing the genomes of 1000 actinobacteria strains.</title>
        <authorList>
            <person name="Klenk H.-P."/>
        </authorList>
    </citation>
    <scope>NUCLEOTIDE SEQUENCE</scope>
    <source>
        <strain evidence="2">DSM 45356</strain>
    </source>
</reference>
<keyword evidence="1" id="KW-0472">Membrane</keyword>
<dbReference type="RefSeq" id="WP_197006481.1">
    <property type="nucleotide sequence ID" value="NZ_BONS01000006.1"/>
</dbReference>
<comment type="caution">
    <text evidence="2">The sequence shown here is derived from an EMBL/GenBank/DDBJ whole genome shotgun (WGS) entry which is preliminary data.</text>
</comment>
<feature type="transmembrane region" description="Helical" evidence="1">
    <location>
        <begin position="28"/>
        <end position="45"/>
    </location>
</feature>
<dbReference type="Proteomes" id="UP000622552">
    <property type="component" value="Unassembled WGS sequence"/>
</dbReference>